<evidence type="ECO:0000313" key="4">
    <source>
        <dbReference type="EMBL" id="CAA9488892.1"/>
    </source>
</evidence>
<gene>
    <name evidence="4" type="ORF">AVDCRST_MAG91-434</name>
</gene>
<evidence type="ECO:0000256" key="2">
    <source>
        <dbReference type="SAM" id="SignalP"/>
    </source>
</evidence>
<dbReference type="InterPro" id="IPR011250">
    <property type="entry name" value="OMP/PagP_B-barrel"/>
</dbReference>
<protein>
    <submittedName>
        <fullName evidence="4">Outer membrane protein</fullName>
    </submittedName>
</protein>
<evidence type="ECO:0000256" key="1">
    <source>
        <dbReference type="ARBA" id="ARBA00022729"/>
    </source>
</evidence>
<proteinExistence type="predicted"/>
<accession>A0A6J4S482</accession>
<evidence type="ECO:0000259" key="3">
    <source>
        <dbReference type="Pfam" id="PF13505"/>
    </source>
</evidence>
<feature type="domain" description="Outer membrane protein beta-barrel" evidence="3">
    <location>
        <begin position="7"/>
        <end position="199"/>
    </location>
</feature>
<dbReference type="AlphaFoldDB" id="A0A6J4S482"/>
<organism evidence="4">
    <name type="scientific">uncultured Sphingomonadaceae bacterium</name>
    <dbReference type="NCBI Taxonomy" id="169976"/>
    <lineage>
        <taxon>Bacteria</taxon>
        <taxon>Pseudomonadati</taxon>
        <taxon>Pseudomonadota</taxon>
        <taxon>Alphaproteobacteria</taxon>
        <taxon>Sphingomonadales</taxon>
        <taxon>Sphingomonadaceae</taxon>
        <taxon>environmental samples</taxon>
    </lineage>
</organism>
<reference evidence="4" key="1">
    <citation type="submission" date="2020-02" db="EMBL/GenBank/DDBJ databases">
        <authorList>
            <person name="Meier V. D."/>
        </authorList>
    </citation>
    <scope>NUCLEOTIDE SEQUENCE</scope>
    <source>
        <strain evidence="4">AVDCRST_MAG91</strain>
    </source>
</reference>
<dbReference type="Pfam" id="PF13505">
    <property type="entry name" value="OMP_b-brl"/>
    <property type="match status" value="1"/>
</dbReference>
<dbReference type="Gene3D" id="2.40.160.20">
    <property type="match status" value="1"/>
</dbReference>
<dbReference type="EMBL" id="CADCVX010000098">
    <property type="protein sequence ID" value="CAA9488892.1"/>
    <property type="molecule type" value="Genomic_DNA"/>
</dbReference>
<feature type="chain" id="PRO_5026687587" evidence="2">
    <location>
        <begin position="21"/>
        <end position="199"/>
    </location>
</feature>
<sequence>MVKFIAAALLAGAAAAPAMAQDVIPSAAGTGPRIEALVGFDAPKGVKNGVAYGVGAGFDFTALGATVGIEGEYMETSTDDSDENVIVPGDELESGLGRDLYVGGRVGANLDLLGSSFVYAKAGYTNQRIRTEYDDGGNGAEDYDIGTNLDGVRVGAGLEFGLPTLGLGSAAYLKTEYRYSNYEAGFEKHQAIAGIGFRF</sequence>
<dbReference type="SUPFAM" id="SSF56925">
    <property type="entry name" value="OMPA-like"/>
    <property type="match status" value="1"/>
</dbReference>
<name>A0A6J4S482_9SPHN</name>
<keyword evidence="1 2" id="KW-0732">Signal</keyword>
<feature type="signal peptide" evidence="2">
    <location>
        <begin position="1"/>
        <end position="20"/>
    </location>
</feature>
<dbReference type="InterPro" id="IPR027385">
    <property type="entry name" value="Beta-barrel_OMP"/>
</dbReference>